<feature type="compositionally biased region" description="Basic and acidic residues" evidence="3">
    <location>
        <begin position="1"/>
        <end position="12"/>
    </location>
</feature>
<gene>
    <name evidence="5" type="ORF">Gasu_43000</name>
</gene>
<feature type="region of interest" description="Disordered" evidence="3">
    <location>
        <begin position="1"/>
        <end position="26"/>
    </location>
</feature>
<evidence type="ECO:0000256" key="3">
    <source>
        <dbReference type="SAM" id="MobiDB-lite"/>
    </source>
</evidence>
<dbReference type="EMBL" id="KB454523">
    <property type="protein sequence ID" value="EME28132.1"/>
    <property type="molecule type" value="Genomic_DNA"/>
</dbReference>
<feature type="domain" description="K Homology" evidence="4">
    <location>
        <begin position="316"/>
        <end position="389"/>
    </location>
</feature>
<evidence type="ECO:0000313" key="6">
    <source>
        <dbReference type="Proteomes" id="UP000030680"/>
    </source>
</evidence>
<dbReference type="OMA" id="HNDVDSN"/>
<feature type="compositionally biased region" description="Polar residues" evidence="3">
    <location>
        <begin position="48"/>
        <end position="63"/>
    </location>
</feature>
<dbReference type="STRING" id="130081.M2VXV8"/>
<keyword evidence="1" id="KW-0677">Repeat</keyword>
<feature type="domain" description="K Homology" evidence="4">
    <location>
        <begin position="207"/>
        <end position="278"/>
    </location>
</feature>
<keyword evidence="6" id="KW-1185">Reference proteome</keyword>
<feature type="region of interest" description="Disordered" evidence="3">
    <location>
        <begin position="42"/>
        <end position="68"/>
    </location>
</feature>
<dbReference type="Proteomes" id="UP000030680">
    <property type="component" value="Unassembled WGS sequence"/>
</dbReference>
<dbReference type="CDD" id="cd00105">
    <property type="entry name" value="KH-I"/>
    <property type="match status" value="2"/>
</dbReference>
<dbReference type="AlphaFoldDB" id="M2VXV8"/>
<dbReference type="RefSeq" id="XP_005704652.1">
    <property type="nucleotide sequence ID" value="XM_005704595.1"/>
</dbReference>
<dbReference type="Gramene" id="EME28131">
    <property type="protein sequence ID" value="EME28131"/>
    <property type="gene ID" value="Gasu_43000"/>
</dbReference>
<keyword evidence="2" id="KW-0694">RNA-binding</keyword>
<dbReference type="SUPFAM" id="SSF54791">
    <property type="entry name" value="Eukaryotic type KH-domain (KH-domain type I)"/>
    <property type="match status" value="4"/>
</dbReference>
<feature type="compositionally biased region" description="Polar residues" evidence="3">
    <location>
        <begin position="571"/>
        <end position="590"/>
    </location>
</feature>
<feature type="region of interest" description="Disordered" evidence="3">
    <location>
        <begin position="570"/>
        <end position="590"/>
    </location>
</feature>
<dbReference type="Gene3D" id="3.30.1370.10">
    <property type="entry name" value="K Homology domain, type 1"/>
    <property type="match status" value="4"/>
</dbReference>
<dbReference type="KEGG" id="gsl:Gasu_43000"/>
<dbReference type="Gramene" id="EME28132">
    <property type="protein sequence ID" value="EME28132"/>
    <property type="gene ID" value="Gasu_43000"/>
</dbReference>
<accession>M2VXV8</accession>
<dbReference type="Pfam" id="PF00013">
    <property type="entry name" value="KH_1"/>
    <property type="match status" value="4"/>
</dbReference>
<dbReference type="InterPro" id="IPR004087">
    <property type="entry name" value="KH_dom"/>
</dbReference>
<dbReference type="SMART" id="SM00322">
    <property type="entry name" value="KH"/>
    <property type="match status" value="4"/>
</dbReference>
<dbReference type="PANTHER" id="PTHR10288">
    <property type="entry name" value="KH DOMAIN CONTAINING RNA BINDING PROTEIN"/>
    <property type="match status" value="1"/>
</dbReference>
<feature type="domain" description="K Homology" evidence="4">
    <location>
        <begin position="120"/>
        <end position="192"/>
    </location>
</feature>
<proteinExistence type="predicted"/>
<dbReference type="InterPro" id="IPR004088">
    <property type="entry name" value="KH_dom_type_1"/>
</dbReference>
<reference evidence="6" key="1">
    <citation type="journal article" date="2013" name="Science">
        <title>Gene transfer from bacteria and archaea facilitated evolution of an extremophilic eukaryote.</title>
        <authorList>
            <person name="Schonknecht G."/>
            <person name="Chen W.H."/>
            <person name="Ternes C.M."/>
            <person name="Barbier G.G."/>
            <person name="Shrestha R.P."/>
            <person name="Stanke M."/>
            <person name="Brautigam A."/>
            <person name="Baker B.J."/>
            <person name="Banfield J.F."/>
            <person name="Garavito R.M."/>
            <person name="Carr K."/>
            <person name="Wilkerson C."/>
            <person name="Rensing S.A."/>
            <person name="Gagneul D."/>
            <person name="Dickenson N.E."/>
            <person name="Oesterhelt C."/>
            <person name="Lercher M.J."/>
            <person name="Weber A.P."/>
        </authorList>
    </citation>
    <scope>NUCLEOTIDE SEQUENCE [LARGE SCALE GENOMIC DNA]</scope>
    <source>
        <strain evidence="6">074W</strain>
    </source>
</reference>
<protein>
    <recommendedName>
        <fullName evidence="4">K Homology domain-containing protein</fullName>
    </recommendedName>
</protein>
<dbReference type="PROSITE" id="PS50084">
    <property type="entry name" value="KH_TYPE_1"/>
    <property type="match status" value="4"/>
</dbReference>
<dbReference type="InterPro" id="IPR036612">
    <property type="entry name" value="KH_dom_type_1_sf"/>
</dbReference>
<dbReference type="OrthoDB" id="5204190at2759"/>
<sequence>MSKVRASDKNGDNVDSGKSILLSQETRDTVYANVEENIQTCKRDESIKQTPPETTEQRQLSQKESVEYQDTRIESVETSNNTFNRAAPDEVALNKEGDNHVSMYKIEQSVSSEMGENPDDIKMDFIEVPKEAVGFIIGKGGETIKELSMKSGAYMEVERRDIDASSANRLFRIQGISNHIQLAKQLILEKVAGVLVGQSVCSVTSVGSIQSELWIPMDRVGVIIGIGGQTIKSLEEQSQTTIVVHNEKVNALGEKLVTIVGKPQEVHIAEMLIQEIIQKPSRVMNATLYSPVMGQTTYPGLVSPELSYLSRTSLRPMTNKTIFVPRKSIGMIIGKRGETIRDLQYRSGASIRVVPDNEVSVNTVERPIIVSGSLESVELAHNLINDIVNEGIERLGGDLSESKTLYPSASISLRIQIPNDKVGWLIGKSGSTIRELQQRSGARIQVAKPSETDIHTRSVTITGPPPFVEIAKQLIAEKLAGYYMRQSGYPSMNIPHRRLEQESELPVAAYGSPIPNYTYEMNPYASTFDPTMYYPIYGMVYTPPTTTTTSSFTTIPHMNISQDMGSVANVPPTSSVEETNRVVSSSPFPT</sequence>
<dbReference type="GeneID" id="17086994"/>
<evidence type="ECO:0000259" key="4">
    <source>
        <dbReference type="SMART" id="SM00322"/>
    </source>
</evidence>
<dbReference type="eggNOG" id="KOG1676">
    <property type="taxonomic scope" value="Eukaryota"/>
</dbReference>
<organism evidence="5 6">
    <name type="scientific">Galdieria sulphuraria</name>
    <name type="common">Red alga</name>
    <dbReference type="NCBI Taxonomy" id="130081"/>
    <lineage>
        <taxon>Eukaryota</taxon>
        <taxon>Rhodophyta</taxon>
        <taxon>Bangiophyceae</taxon>
        <taxon>Galdieriales</taxon>
        <taxon>Galdieriaceae</taxon>
        <taxon>Galdieria</taxon>
    </lineage>
</organism>
<dbReference type="GO" id="GO:0003723">
    <property type="term" value="F:RNA binding"/>
    <property type="evidence" value="ECO:0007669"/>
    <property type="project" value="UniProtKB-UniRule"/>
</dbReference>
<evidence type="ECO:0000313" key="5">
    <source>
        <dbReference type="EMBL" id="EME28131.1"/>
    </source>
</evidence>
<dbReference type="EMBL" id="KB454523">
    <property type="protein sequence ID" value="EME28131.1"/>
    <property type="molecule type" value="Genomic_DNA"/>
</dbReference>
<evidence type="ECO:0000256" key="2">
    <source>
        <dbReference type="PROSITE-ProRule" id="PRU00117"/>
    </source>
</evidence>
<dbReference type="RefSeq" id="XP_005704651.1">
    <property type="nucleotide sequence ID" value="XM_005704594.1"/>
</dbReference>
<reference evidence="5" key="2">
    <citation type="journal article" date="2013" name="Science">
        <title>Gene Transfer from Bacteria and Archaea Facilitated Evolution of an Extremophilic Eukaryote.</title>
        <authorList>
            <person name="Schoenknecht G."/>
            <person name="Chen W.-H."/>
            <person name="Ternes C.M."/>
            <person name="Barbier G.G."/>
            <person name="Shrestha R.P."/>
            <person name="Stanke M."/>
            <person name="Brautigam A."/>
            <person name="Baker B.J."/>
            <person name="Banfield J.F."/>
            <person name="Garavito R.M."/>
            <person name="Carr K."/>
            <person name="Wilkerson C."/>
            <person name="Rensing S.A."/>
            <person name="Gagneul D."/>
            <person name="Dickenson N.E."/>
            <person name="Oesterhelt C."/>
            <person name="Lercher M.J."/>
            <person name="Weber A.P.M."/>
        </authorList>
    </citation>
    <scope>NUCLEOTIDE SEQUENCE</scope>
    <source>
        <strain evidence="5">074W</strain>
    </source>
</reference>
<name>M2VXV8_GALSU</name>
<evidence type="ECO:0000256" key="1">
    <source>
        <dbReference type="ARBA" id="ARBA00022737"/>
    </source>
</evidence>
<feature type="domain" description="K Homology" evidence="4">
    <location>
        <begin position="409"/>
        <end position="480"/>
    </location>
</feature>